<protein>
    <submittedName>
        <fullName evidence="2">Uncharacterized protein</fullName>
    </submittedName>
</protein>
<dbReference type="AlphaFoldDB" id="A0A7S3UIS8"/>
<sequence length="222" mass="24768">MFFECLYGLDNKPKYFSANCSCAVLLDHVAERAQREVKEALERRKVASQKAVSALLRTHAAQEHARKRLQDANRPGSSASTAEKASAEEQQEKEAQIQKISQLMDALQEEQRQHEEVKQQVDEHIQLLSSIAKVVLALEDSTVLPLEERPSRKAAEWIPLRSTVQVMGYPKPAPTEDDPDPPVASEPVSMLFTLAEVERSELVTELLGELSKTKGGATRTPR</sequence>
<organism evidence="2">
    <name type="scientific">Oxyrrhis marina</name>
    <name type="common">Dinoflagellate</name>
    <dbReference type="NCBI Taxonomy" id="2969"/>
    <lineage>
        <taxon>Eukaryota</taxon>
        <taxon>Sar</taxon>
        <taxon>Alveolata</taxon>
        <taxon>Dinophyceae</taxon>
        <taxon>Oxyrrhinales</taxon>
        <taxon>Oxyrrhinaceae</taxon>
        <taxon>Oxyrrhis</taxon>
    </lineage>
</organism>
<feature type="compositionally biased region" description="Basic and acidic residues" evidence="1">
    <location>
        <begin position="62"/>
        <end position="71"/>
    </location>
</feature>
<name>A0A7S3UIS8_OXYMA</name>
<feature type="compositionally biased region" description="Basic and acidic residues" evidence="1">
    <location>
        <begin position="85"/>
        <end position="95"/>
    </location>
</feature>
<feature type="region of interest" description="Disordered" evidence="1">
    <location>
        <begin position="62"/>
        <end position="95"/>
    </location>
</feature>
<gene>
    <name evidence="2" type="ORF">OMAR00292_LOCUS1127</name>
</gene>
<evidence type="ECO:0000313" key="2">
    <source>
        <dbReference type="EMBL" id="CAE0615252.1"/>
    </source>
</evidence>
<reference evidence="2" key="1">
    <citation type="submission" date="2021-01" db="EMBL/GenBank/DDBJ databases">
        <authorList>
            <person name="Corre E."/>
            <person name="Pelletier E."/>
            <person name="Niang G."/>
            <person name="Scheremetjew M."/>
            <person name="Finn R."/>
            <person name="Kale V."/>
            <person name="Holt S."/>
            <person name="Cochrane G."/>
            <person name="Meng A."/>
            <person name="Brown T."/>
            <person name="Cohen L."/>
        </authorList>
    </citation>
    <scope>NUCLEOTIDE SEQUENCE</scope>
    <source>
        <strain evidence="2">CCMP1795</strain>
    </source>
</reference>
<dbReference type="EMBL" id="HBIT01002650">
    <property type="protein sequence ID" value="CAE0615252.1"/>
    <property type="molecule type" value="Transcribed_RNA"/>
</dbReference>
<accession>A0A7S3UIS8</accession>
<evidence type="ECO:0000256" key="1">
    <source>
        <dbReference type="SAM" id="MobiDB-lite"/>
    </source>
</evidence>
<proteinExistence type="predicted"/>